<dbReference type="GO" id="GO:0006627">
    <property type="term" value="P:protein processing involved in protein targeting to mitochondrion"/>
    <property type="evidence" value="ECO:0007669"/>
    <property type="project" value="TreeGrafter"/>
</dbReference>
<dbReference type="PANTHER" id="PTHR11804:SF79">
    <property type="entry name" value="MITOCHONDRIAL INTERMEDIATE PEPTIDASE"/>
    <property type="match status" value="1"/>
</dbReference>
<dbReference type="GO" id="GO:0005739">
    <property type="term" value="C:mitochondrion"/>
    <property type="evidence" value="ECO:0007669"/>
    <property type="project" value="TreeGrafter"/>
</dbReference>
<evidence type="ECO:0000313" key="9">
    <source>
        <dbReference type="Proteomes" id="UP000887560"/>
    </source>
</evidence>
<evidence type="ECO:0000256" key="4">
    <source>
        <dbReference type="ARBA" id="ARBA00022801"/>
    </source>
</evidence>
<name>A0A915PBB4_9BILA</name>
<keyword evidence="3 7" id="KW-0479">Metal-binding</keyword>
<dbReference type="AlphaFoldDB" id="A0A915PBB4"/>
<evidence type="ECO:0000256" key="5">
    <source>
        <dbReference type="ARBA" id="ARBA00022833"/>
    </source>
</evidence>
<organism evidence="9 10">
    <name type="scientific">Meloidogyne floridensis</name>
    <dbReference type="NCBI Taxonomy" id="298350"/>
    <lineage>
        <taxon>Eukaryota</taxon>
        <taxon>Metazoa</taxon>
        <taxon>Ecdysozoa</taxon>
        <taxon>Nematoda</taxon>
        <taxon>Chromadorea</taxon>
        <taxon>Rhabditida</taxon>
        <taxon>Tylenchina</taxon>
        <taxon>Tylenchomorpha</taxon>
        <taxon>Tylenchoidea</taxon>
        <taxon>Meloidogynidae</taxon>
        <taxon>Meloidogyninae</taxon>
        <taxon>Meloidogyne</taxon>
    </lineage>
</organism>
<comment type="similarity">
    <text evidence="1 7">Belongs to the peptidase M3 family.</text>
</comment>
<keyword evidence="6 7" id="KW-0482">Metalloprotease</keyword>
<evidence type="ECO:0000313" key="10">
    <source>
        <dbReference type="WBParaSite" id="scf7180000423813.g11683"/>
    </source>
</evidence>
<proteinExistence type="inferred from homology"/>
<sequence length="371" mass="43134">LTENDKKDFPEELKDLEILDGPLLQHEDSKLRKFTFNKFYRHNDEQELLLKRLVSSRHQMAQMTGFPTFAHRAQINSILGNYEGAHKFLTSVIEGFSSQIEDEVEQIRDLANLNSENVTDFNTVGLADIEFAVKYWNIHKMQTIENKIPPLYEYFYFGKMLEGFEDIVNLLYGISFVKSVPKRGECWEGNDVYRRDEFNDKIFLGLIYIDIDQRDSKLQGDCHFTVRCSKKLQNGEFQTPIVVVSLGFNYAYSLDLDSDGTICEIEMHPHQVENFFHEMGHAMHSILGRTVFQHVAGTRCSTDFAEVPSHLMECFFNDPKAIYSLFDLELHGEHAEAISQNKFTTTDLFINLHKQALPQFNIEPDYAFHQR</sequence>
<dbReference type="GO" id="GO:0004222">
    <property type="term" value="F:metalloendopeptidase activity"/>
    <property type="evidence" value="ECO:0007669"/>
    <property type="project" value="InterPro"/>
</dbReference>
<evidence type="ECO:0000256" key="1">
    <source>
        <dbReference type="ARBA" id="ARBA00006040"/>
    </source>
</evidence>
<evidence type="ECO:0000256" key="7">
    <source>
        <dbReference type="RuleBase" id="RU003435"/>
    </source>
</evidence>
<accession>A0A915PBB4</accession>
<dbReference type="Pfam" id="PF01432">
    <property type="entry name" value="Peptidase_M3"/>
    <property type="match status" value="1"/>
</dbReference>
<dbReference type="SUPFAM" id="SSF55486">
    <property type="entry name" value="Metalloproteases ('zincins'), catalytic domain"/>
    <property type="match status" value="1"/>
</dbReference>
<dbReference type="Gene3D" id="1.10.1370.10">
    <property type="entry name" value="Neurolysin, domain 3"/>
    <property type="match status" value="1"/>
</dbReference>
<keyword evidence="5 7" id="KW-0862">Zinc</keyword>
<evidence type="ECO:0000256" key="2">
    <source>
        <dbReference type="ARBA" id="ARBA00022670"/>
    </source>
</evidence>
<dbReference type="InterPro" id="IPR024079">
    <property type="entry name" value="MetalloPept_cat_dom_sf"/>
</dbReference>
<feature type="domain" description="Peptidase M3A/M3B catalytic" evidence="8">
    <location>
        <begin position="23"/>
        <end position="324"/>
    </location>
</feature>
<keyword evidence="9" id="KW-1185">Reference proteome</keyword>
<dbReference type="InterPro" id="IPR001567">
    <property type="entry name" value="Pept_M3A_M3B_dom"/>
</dbReference>
<dbReference type="GO" id="GO:0046872">
    <property type="term" value="F:metal ion binding"/>
    <property type="evidence" value="ECO:0007669"/>
    <property type="project" value="UniProtKB-UniRule"/>
</dbReference>
<dbReference type="InterPro" id="IPR045090">
    <property type="entry name" value="Pept_M3A_M3B"/>
</dbReference>
<evidence type="ECO:0000259" key="8">
    <source>
        <dbReference type="Pfam" id="PF01432"/>
    </source>
</evidence>
<dbReference type="WBParaSite" id="scf7180000423813.g11683">
    <property type="protein sequence ID" value="scf7180000423813.g11683"/>
    <property type="gene ID" value="scf7180000423813.g11683"/>
</dbReference>
<evidence type="ECO:0000256" key="6">
    <source>
        <dbReference type="ARBA" id="ARBA00023049"/>
    </source>
</evidence>
<dbReference type="Gene3D" id="3.40.390.10">
    <property type="entry name" value="Collagenase (Catalytic Domain)"/>
    <property type="match status" value="1"/>
</dbReference>
<dbReference type="InterPro" id="IPR024077">
    <property type="entry name" value="Neurolysin/TOP_dom2"/>
</dbReference>
<reference evidence="10" key="1">
    <citation type="submission" date="2022-11" db="UniProtKB">
        <authorList>
            <consortium name="WormBaseParasite"/>
        </authorList>
    </citation>
    <scope>IDENTIFICATION</scope>
</reference>
<dbReference type="GO" id="GO:0006518">
    <property type="term" value="P:peptide metabolic process"/>
    <property type="evidence" value="ECO:0007669"/>
    <property type="project" value="TreeGrafter"/>
</dbReference>
<dbReference type="PANTHER" id="PTHR11804">
    <property type="entry name" value="PROTEASE M3 THIMET OLIGOPEPTIDASE-RELATED"/>
    <property type="match status" value="1"/>
</dbReference>
<comment type="cofactor">
    <cofactor evidence="7">
        <name>Zn(2+)</name>
        <dbReference type="ChEBI" id="CHEBI:29105"/>
    </cofactor>
    <text evidence="7">Binds 1 zinc ion.</text>
</comment>
<keyword evidence="2 7" id="KW-0645">Protease</keyword>
<protein>
    <submittedName>
        <fullName evidence="10">Peptidase M3A/M3B catalytic domain-containing protein</fullName>
    </submittedName>
</protein>
<keyword evidence="4 7" id="KW-0378">Hydrolase</keyword>
<evidence type="ECO:0000256" key="3">
    <source>
        <dbReference type="ARBA" id="ARBA00022723"/>
    </source>
</evidence>
<dbReference type="Proteomes" id="UP000887560">
    <property type="component" value="Unplaced"/>
</dbReference>